<evidence type="ECO:0000313" key="2">
    <source>
        <dbReference type="Proteomes" id="UP000615446"/>
    </source>
</evidence>
<organism evidence="1 2">
    <name type="scientific">Rhizophagus clarus</name>
    <dbReference type="NCBI Taxonomy" id="94130"/>
    <lineage>
        <taxon>Eukaryota</taxon>
        <taxon>Fungi</taxon>
        <taxon>Fungi incertae sedis</taxon>
        <taxon>Mucoromycota</taxon>
        <taxon>Glomeromycotina</taxon>
        <taxon>Glomeromycetes</taxon>
        <taxon>Glomerales</taxon>
        <taxon>Glomeraceae</taxon>
        <taxon>Rhizophagus</taxon>
    </lineage>
</organism>
<comment type="caution">
    <text evidence="1">The sequence shown here is derived from an EMBL/GenBank/DDBJ whole genome shotgun (WGS) entry which is preliminary data.</text>
</comment>
<dbReference type="EMBL" id="BLAL01000079">
    <property type="protein sequence ID" value="GES84199.1"/>
    <property type="molecule type" value="Genomic_DNA"/>
</dbReference>
<gene>
    <name evidence="1" type="ORF">RCL2_001132500</name>
</gene>
<accession>A0A8H3QPH7</accession>
<dbReference type="AlphaFoldDB" id="A0A8H3QPH7"/>
<name>A0A8H3QPH7_9GLOM</name>
<sequence length="147" mass="17010">MIKQRKRYGEIVTCEVMIPAGGTGKIGSNFGIGIPEKSVLIFSKLEKRFQRFFFSFFSIPTRVQKNRVPAYFEILKLSFLRIGSSVIWLHRNSTVSSSGLFALFERVDFPIRRLLLKNGGEEMNVYGGMQKDEPEEWPEVERIIENR</sequence>
<proteinExistence type="predicted"/>
<reference evidence="1" key="1">
    <citation type="submission" date="2019-10" db="EMBL/GenBank/DDBJ databases">
        <title>Conservation and host-specific expression of non-tandemly repeated heterogenous ribosome RNA gene in arbuscular mycorrhizal fungi.</title>
        <authorList>
            <person name="Maeda T."/>
            <person name="Kobayashi Y."/>
            <person name="Nakagawa T."/>
            <person name="Ezawa T."/>
            <person name="Yamaguchi K."/>
            <person name="Bino T."/>
            <person name="Nishimoto Y."/>
            <person name="Shigenobu S."/>
            <person name="Kawaguchi M."/>
        </authorList>
    </citation>
    <scope>NUCLEOTIDE SEQUENCE</scope>
    <source>
        <strain evidence="1">HR1</strain>
    </source>
</reference>
<dbReference type="Proteomes" id="UP000615446">
    <property type="component" value="Unassembled WGS sequence"/>
</dbReference>
<protein>
    <submittedName>
        <fullName evidence="1">Uncharacterized protein</fullName>
    </submittedName>
</protein>
<evidence type="ECO:0000313" key="1">
    <source>
        <dbReference type="EMBL" id="GES84199.1"/>
    </source>
</evidence>